<feature type="region of interest" description="Disordered" evidence="1">
    <location>
        <begin position="14"/>
        <end position="130"/>
    </location>
</feature>
<feature type="compositionally biased region" description="Polar residues" evidence="1">
    <location>
        <begin position="73"/>
        <end position="96"/>
    </location>
</feature>
<gene>
    <name evidence="2" type="ORF">GCM10022416_10010</name>
</gene>
<proteinExistence type="predicted"/>
<organism evidence="2 3">
    <name type="scientific">Actinomadura keratinilytica</name>
    <dbReference type="NCBI Taxonomy" id="547461"/>
    <lineage>
        <taxon>Bacteria</taxon>
        <taxon>Bacillati</taxon>
        <taxon>Actinomycetota</taxon>
        <taxon>Actinomycetes</taxon>
        <taxon>Streptosporangiales</taxon>
        <taxon>Thermomonosporaceae</taxon>
        <taxon>Actinomadura</taxon>
    </lineage>
</organism>
<feature type="compositionally biased region" description="Low complexity" evidence="1">
    <location>
        <begin position="118"/>
        <end position="128"/>
    </location>
</feature>
<comment type="caution">
    <text evidence="2">The sequence shown here is derived from an EMBL/GenBank/DDBJ whole genome shotgun (WGS) entry which is preliminary data.</text>
</comment>
<sequence length="154" mass="15089">MARFFTALVTASGSVADTDSTASISTPAAAPKYPAYRPTSTTATASSAPDGPAPVAAARRSASARSRSRASSTEPSAISQGTTSSKTPSGVLSSSAAPRVPPTAASATSLPVRRRWPRSSARDPAAAPTVVENSATVLVTLAATGGSPTASSAG</sequence>
<dbReference type="EMBL" id="BAABDO010000009">
    <property type="protein sequence ID" value="GAA4131380.1"/>
    <property type="molecule type" value="Genomic_DNA"/>
</dbReference>
<evidence type="ECO:0000313" key="2">
    <source>
        <dbReference type="EMBL" id="GAA4131380.1"/>
    </source>
</evidence>
<keyword evidence="3" id="KW-1185">Reference proteome</keyword>
<evidence type="ECO:0000313" key="3">
    <source>
        <dbReference type="Proteomes" id="UP001500266"/>
    </source>
</evidence>
<evidence type="ECO:0000256" key="1">
    <source>
        <dbReference type="SAM" id="MobiDB-lite"/>
    </source>
</evidence>
<reference evidence="3" key="1">
    <citation type="journal article" date="2019" name="Int. J. Syst. Evol. Microbiol.">
        <title>The Global Catalogue of Microorganisms (GCM) 10K type strain sequencing project: providing services to taxonomists for standard genome sequencing and annotation.</title>
        <authorList>
            <consortium name="The Broad Institute Genomics Platform"/>
            <consortium name="The Broad Institute Genome Sequencing Center for Infectious Disease"/>
            <person name="Wu L."/>
            <person name="Ma J."/>
        </authorList>
    </citation>
    <scope>NUCLEOTIDE SEQUENCE [LARGE SCALE GENOMIC DNA]</scope>
    <source>
        <strain evidence="3">JCM 17316</strain>
    </source>
</reference>
<name>A0ABP7Y650_9ACTN</name>
<feature type="compositionally biased region" description="Low complexity" evidence="1">
    <location>
        <begin position="16"/>
        <end position="72"/>
    </location>
</feature>
<accession>A0ABP7Y650</accession>
<dbReference type="Proteomes" id="UP001500266">
    <property type="component" value="Unassembled WGS sequence"/>
</dbReference>
<protein>
    <submittedName>
        <fullName evidence="2">Uncharacterized protein</fullName>
    </submittedName>
</protein>